<dbReference type="AlphaFoldDB" id="A0A0C3D3H5"/>
<name>A0A0C3D3H5_9AGAM</name>
<dbReference type="HOGENOM" id="CLU_144955_1_1_1"/>
<dbReference type="EMBL" id="KN822364">
    <property type="protein sequence ID" value="KIM50631.1"/>
    <property type="molecule type" value="Genomic_DNA"/>
</dbReference>
<dbReference type="Proteomes" id="UP000053989">
    <property type="component" value="Unassembled WGS sequence"/>
</dbReference>
<feature type="non-terminal residue" evidence="1">
    <location>
        <position position="1"/>
    </location>
</feature>
<accession>A0A0C3D3H5</accession>
<proteinExistence type="predicted"/>
<reference evidence="2" key="2">
    <citation type="submission" date="2015-01" db="EMBL/GenBank/DDBJ databases">
        <title>Evolutionary Origins and Diversification of the Mycorrhizal Mutualists.</title>
        <authorList>
            <consortium name="DOE Joint Genome Institute"/>
            <consortium name="Mycorrhizal Genomics Consortium"/>
            <person name="Kohler A."/>
            <person name="Kuo A."/>
            <person name="Nagy L.G."/>
            <person name="Floudas D."/>
            <person name="Copeland A."/>
            <person name="Barry K.W."/>
            <person name="Cichocki N."/>
            <person name="Veneault-Fourrey C."/>
            <person name="LaButti K."/>
            <person name="Lindquist E.A."/>
            <person name="Lipzen A."/>
            <person name="Lundell T."/>
            <person name="Morin E."/>
            <person name="Murat C."/>
            <person name="Riley R."/>
            <person name="Ohm R."/>
            <person name="Sun H."/>
            <person name="Tunlid A."/>
            <person name="Henrissat B."/>
            <person name="Grigoriev I.V."/>
            <person name="Hibbett D.S."/>
            <person name="Martin F."/>
        </authorList>
    </citation>
    <scope>NUCLEOTIDE SEQUENCE [LARGE SCALE GENOMIC DNA]</scope>
    <source>
        <strain evidence="2">Foug A</strain>
    </source>
</reference>
<dbReference type="InParanoid" id="A0A0C3D3H5"/>
<reference evidence="1 2" key="1">
    <citation type="submission" date="2014-04" db="EMBL/GenBank/DDBJ databases">
        <authorList>
            <consortium name="DOE Joint Genome Institute"/>
            <person name="Kuo A."/>
            <person name="Kohler A."/>
            <person name="Nagy L.G."/>
            <person name="Floudas D."/>
            <person name="Copeland A."/>
            <person name="Barry K.W."/>
            <person name="Cichocki N."/>
            <person name="Veneault-Fourrey C."/>
            <person name="LaButti K."/>
            <person name="Lindquist E.A."/>
            <person name="Lipzen A."/>
            <person name="Lundell T."/>
            <person name="Morin E."/>
            <person name="Murat C."/>
            <person name="Sun H."/>
            <person name="Tunlid A."/>
            <person name="Henrissat B."/>
            <person name="Grigoriev I.V."/>
            <person name="Hibbett D.S."/>
            <person name="Martin F."/>
            <person name="Nordberg H.P."/>
            <person name="Cantor M.N."/>
            <person name="Hua S.X."/>
        </authorList>
    </citation>
    <scope>NUCLEOTIDE SEQUENCE [LARGE SCALE GENOMIC DNA]</scope>
    <source>
        <strain evidence="1 2">Foug A</strain>
    </source>
</reference>
<keyword evidence="2" id="KW-1185">Reference proteome</keyword>
<sequence length="95" mass="10936">FPLMTPPSIVSSMHKYIFHGVEGCLIVYEYSYFCLQGRGNSEDLILPSIKQYEESGTQAKVFLELQQMLQDNDDVPVQELILDLVLRNCMSNKFK</sequence>
<evidence type="ECO:0000313" key="2">
    <source>
        <dbReference type="Proteomes" id="UP000053989"/>
    </source>
</evidence>
<protein>
    <submittedName>
        <fullName evidence="1">Uncharacterized protein</fullName>
    </submittedName>
</protein>
<gene>
    <name evidence="1" type="ORF">SCLCIDRAFT_1225220</name>
</gene>
<organism evidence="1 2">
    <name type="scientific">Scleroderma citrinum Foug A</name>
    <dbReference type="NCBI Taxonomy" id="1036808"/>
    <lineage>
        <taxon>Eukaryota</taxon>
        <taxon>Fungi</taxon>
        <taxon>Dikarya</taxon>
        <taxon>Basidiomycota</taxon>
        <taxon>Agaricomycotina</taxon>
        <taxon>Agaricomycetes</taxon>
        <taxon>Agaricomycetidae</taxon>
        <taxon>Boletales</taxon>
        <taxon>Sclerodermatineae</taxon>
        <taxon>Sclerodermataceae</taxon>
        <taxon>Scleroderma</taxon>
    </lineage>
</organism>
<evidence type="ECO:0000313" key="1">
    <source>
        <dbReference type="EMBL" id="KIM50631.1"/>
    </source>
</evidence>